<organism evidence="1 2">
    <name type="scientific">Pristionchus fissidentatus</name>
    <dbReference type="NCBI Taxonomy" id="1538716"/>
    <lineage>
        <taxon>Eukaryota</taxon>
        <taxon>Metazoa</taxon>
        <taxon>Ecdysozoa</taxon>
        <taxon>Nematoda</taxon>
        <taxon>Chromadorea</taxon>
        <taxon>Rhabditida</taxon>
        <taxon>Rhabditina</taxon>
        <taxon>Diplogasteromorpha</taxon>
        <taxon>Diplogasteroidea</taxon>
        <taxon>Neodiplogasteridae</taxon>
        <taxon>Pristionchus</taxon>
    </lineage>
</organism>
<protein>
    <submittedName>
        <fullName evidence="1">Uncharacterized protein</fullName>
    </submittedName>
</protein>
<sequence>KLSIVILETRTEWKQKIVFSLRKLFFVLSILPIDHVQLGAVHWTIFTDIRMDLYGTFKSITELVFLPDQTPEVGDHNAEQKLEYHRTLLAEWLPRLRATLRCLRVYTFLKVDAELDRVMRRCTKLKTIAIGKLHTYRDHPEFPSIQYVDLDGQSMAYSSDDIRLTKRIRTVFPSARVFRVVRHSIEVLKALLASIIVAGGVFDVYTDLYEISHLLHVLGDTLQSEVVEAHPEEKGAFVEMRCTNERFRTTIHFYNHRVKRYME</sequence>
<accession>A0AAV5WGE6</accession>
<dbReference type="Proteomes" id="UP001432322">
    <property type="component" value="Unassembled WGS sequence"/>
</dbReference>
<name>A0AAV5WGE6_9BILA</name>
<reference evidence="1" key="1">
    <citation type="submission" date="2023-10" db="EMBL/GenBank/DDBJ databases">
        <title>Genome assembly of Pristionchus species.</title>
        <authorList>
            <person name="Yoshida K."/>
            <person name="Sommer R.J."/>
        </authorList>
    </citation>
    <scope>NUCLEOTIDE SEQUENCE</scope>
    <source>
        <strain evidence="1">RS5133</strain>
    </source>
</reference>
<keyword evidence="2" id="KW-1185">Reference proteome</keyword>
<proteinExistence type="predicted"/>
<evidence type="ECO:0000313" key="1">
    <source>
        <dbReference type="EMBL" id="GMT29804.1"/>
    </source>
</evidence>
<dbReference type="AlphaFoldDB" id="A0AAV5WGE6"/>
<feature type="non-terminal residue" evidence="1">
    <location>
        <position position="1"/>
    </location>
</feature>
<comment type="caution">
    <text evidence="1">The sequence shown here is derived from an EMBL/GenBank/DDBJ whole genome shotgun (WGS) entry which is preliminary data.</text>
</comment>
<gene>
    <name evidence="1" type="ORF">PFISCL1PPCAC_21101</name>
</gene>
<evidence type="ECO:0000313" key="2">
    <source>
        <dbReference type="Proteomes" id="UP001432322"/>
    </source>
</evidence>
<feature type="non-terminal residue" evidence="1">
    <location>
        <position position="263"/>
    </location>
</feature>
<dbReference type="EMBL" id="BTSY01000005">
    <property type="protein sequence ID" value="GMT29804.1"/>
    <property type="molecule type" value="Genomic_DNA"/>
</dbReference>